<dbReference type="Pfam" id="PF04127">
    <property type="entry name" value="DFP"/>
    <property type="match status" value="1"/>
</dbReference>
<keyword evidence="3" id="KW-0288">FMN</keyword>
<name>A0ABY8QXN4_9MICO</name>
<feature type="region of interest" description="Phosphopantothenate--cysteine ligase" evidence="3">
    <location>
        <begin position="217"/>
        <end position="439"/>
    </location>
</feature>
<dbReference type="InterPro" id="IPR003382">
    <property type="entry name" value="Flavoprotein"/>
</dbReference>
<dbReference type="Gene3D" id="3.40.50.10300">
    <property type="entry name" value="CoaB-like"/>
    <property type="match status" value="1"/>
</dbReference>
<dbReference type="PANTHER" id="PTHR14359">
    <property type="entry name" value="HOMO-OLIGOMERIC FLAVIN CONTAINING CYS DECARBOXYLASE FAMILY"/>
    <property type="match status" value="1"/>
</dbReference>
<dbReference type="GO" id="GO:0004633">
    <property type="term" value="F:phosphopantothenoylcysteine decarboxylase activity"/>
    <property type="evidence" value="ECO:0007669"/>
    <property type="project" value="UniProtKB-EC"/>
</dbReference>
<dbReference type="InterPro" id="IPR007085">
    <property type="entry name" value="DNA/pantothenate-metab_flavo_C"/>
</dbReference>
<comment type="pathway">
    <text evidence="3">Cofactor biosynthesis; coenzyme A biosynthesis; CoA from (R)-pantothenate: step 2/5.</text>
</comment>
<comment type="similarity">
    <text evidence="3">In the N-terminal section; belongs to the HFCD (homo-oligomeric flavin containing Cys decarboxylase) superfamily.</text>
</comment>
<evidence type="ECO:0000313" key="8">
    <source>
        <dbReference type="Proteomes" id="UP001209083"/>
    </source>
</evidence>
<comment type="similarity">
    <text evidence="3">In the C-terminal section; belongs to the PPC synthetase family.</text>
</comment>
<keyword evidence="8" id="KW-1185">Reference proteome</keyword>
<feature type="binding site" evidence="3">
    <location>
        <position position="315"/>
    </location>
    <ligand>
        <name>CTP</name>
        <dbReference type="ChEBI" id="CHEBI:37563"/>
    </ligand>
</feature>
<keyword evidence="3" id="KW-0479">Metal-binding</keyword>
<evidence type="ECO:0000259" key="6">
    <source>
        <dbReference type="Pfam" id="PF04127"/>
    </source>
</evidence>
<dbReference type="GO" id="GO:0004632">
    <property type="term" value="F:phosphopantothenate--cysteine ligase activity"/>
    <property type="evidence" value="ECO:0007669"/>
    <property type="project" value="UniProtKB-EC"/>
</dbReference>
<dbReference type="InterPro" id="IPR035929">
    <property type="entry name" value="CoaB-like_sf"/>
</dbReference>
<organism evidence="7 8">
    <name type="scientific">Saxibacter everestensis</name>
    <dbReference type="NCBI Taxonomy" id="2909229"/>
    <lineage>
        <taxon>Bacteria</taxon>
        <taxon>Bacillati</taxon>
        <taxon>Actinomycetota</taxon>
        <taxon>Actinomycetes</taxon>
        <taxon>Micrococcales</taxon>
        <taxon>Brevibacteriaceae</taxon>
        <taxon>Saxibacter</taxon>
    </lineage>
</organism>
<comment type="function">
    <text evidence="3">Catalyzes two sequential steps in the biosynthesis of coenzyme A. In the first step cysteine is conjugated to 4'-phosphopantothenate to form 4-phosphopantothenoylcysteine. In the second step the latter compound is decarboxylated to form 4'-phosphopantotheine.</text>
</comment>
<comment type="catalytic activity">
    <reaction evidence="3">
        <text>(R)-4'-phosphopantothenate + L-cysteine + CTP = N-[(R)-4-phosphopantothenoyl]-L-cysteine + CMP + diphosphate + H(+)</text>
        <dbReference type="Rhea" id="RHEA:19397"/>
        <dbReference type="ChEBI" id="CHEBI:10986"/>
        <dbReference type="ChEBI" id="CHEBI:15378"/>
        <dbReference type="ChEBI" id="CHEBI:33019"/>
        <dbReference type="ChEBI" id="CHEBI:35235"/>
        <dbReference type="ChEBI" id="CHEBI:37563"/>
        <dbReference type="ChEBI" id="CHEBI:59458"/>
        <dbReference type="ChEBI" id="CHEBI:60377"/>
        <dbReference type="EC" id="6.3.2.5"/>
    </reaction>
</comment>
<keyword evidence="1 3" id="KW-0210">Decarboxylase</keyword>
<reference evidence="7 8" key="1">
    <citation type="submission" date="2023-05" db="EMBL/GenBank/DDBJ databases">
        <title>Lithophilousrod everest ZFBP1038 complete genpme.</title>
        <authorList>
            <person name="Tian M."/>
        </authorList>
    </citation>
    <scope>NUCLEOTIDE SEQUENCE [LARGE SCALE GENOMIC DNA]</scope>
    <source>
        <strain evidence="7 8">ZFBP1038</strain>
    </source>
</reference>
<proteinExistence type="inferred from homology"/>
<dbReference type="Pfam" id="PF02441">
    <property type="entry name" value="Flavoprotein"/>
    <property type="match status" value="1"/>
</dbReference>
<comment type="catalytic activity">
    <reaction evidence="3">
        <text>N-[(R)-4-phosphopantothenoyl]-L-cysteine + H(+) = (R)-4'-phosphopantetheine + CO2</text>
        <dbReference type="Rhea" id="RHEA:16793"/>
        <dbReference type="ChEBI" id="CHEBI:15378"/>
        <dbReference type="ChEBI" id="CHEBI:16526"/>
        <dbReference type="ChEBI" id="CHEBI:59458"/>
        <dbReference type="ChEBI" id="CHEBI:61723"/>
        <dbReference type="EC" id="4.1.1.36"/>
    </reaction>
</comment>
<evidence type="ECO:0000256" key="1">
    <source>
        <dbReference type="ARBA" id="ARBA00022793"/>
    </source>
</evidence>
<feature type="region of interest" description="Disordered" evidence="4">
    <location>
        <begin position="182"/>
        <end position="211"/>
    </location>
</feature>
<evidence type="ECO:0000259" key="5">
    <source>
        <dbReference type="Pfam" id="PF02441"/>
    </source>
</evidence>
<keyword evidence="3" id="KW-0285">Flavoprotein</keyword>
<feature type="domain" description="DNA/pantothenate metabolism flavoprotein C-terminal" evidence="6">
    <location>
        <begin position="212"/>
        <end position="408"/>
    </location>
</feature>
<dbReference type="SUPFAM" id="SSF102645">
    <property type="entry name" value="CoaB-like"/>
    <property type="match status" value="1"/>
</dbReference>
<dbReference type="EC" id="6.3.2.5" evidence="3"/>
<keyword evidence="3 7" id="KW-0436">Ligase</keyword>
<feature type="binding site" evidence="3">
    <location>
        <begin position="333"/>
        <end position="336"/>
    </location>
    <ligand>
        <name>CTP</name>
        <dbReference type="ChEBI" id="CHEBI:37563"/>
    </ligand>
</feature>
<comment type="pathway">
    <text evidence="3">Cofactor biosynthesis; coenzyme A biosynthesis; CoA from (R)-pantothenate: step 3/5.</text>
</comment>
<dbReference type="EC" id="4.1.1.36" evidence="3"/>
<feature type="region of interest" description="Phosphopantothenoylcysteine decarboxylase" evidence="3">
    <location>
        <begin position="1"/>
        <end position="216"/>
    </location>
</feature>
<comment type="cofactor">
    <cofactor evidence="3">
        <name>FMN</name>
        <dbReference type="ChEBI" id="CHEBI:58210"/>
    </cofactor>
    <text evidence="3">Binds 1 FMN per subunit.</text>
</comment>
<feature type="binding site" evidence="3">
    <location>
        <position position="305"/>
    </location>
    <ligand>
        <name>CTP</name>
        <dbReference type="ChEBI" id="CHEBI:37563"/>
    </ligand>
</feature>
<gene>
    <name evidence="3" type="primary">coaBC</name>
    <name evidence="7" type="ORF">LWF01_08615</name>
</gene>
<accession>A0ABY8QXN4</accession>
<dbReference type="HAMAP" id="MF_02225">
    <property type="entry name" value="CoaBC"/>
    <property type="match status" value="1"/>
</dbReference>
<dbReference type="Proteomes" id="UP001209083">
    <property type="component" value="Chromosome"/>
</dbReference>
<dbReference type="InterPro" id="IPR005252">
    <property type="entry name" value="CoaBC"/>
</dbReference>
<dbReference type="SUPFAM" id="SSF52507">
    <property type="entry name" value="Homo-oligomeric flavin-containing Cys decarboxylases, HFCD"/>
    <property type="match status" value="1"/>
</dbReference>
<comment type="cofactor">
    <cofactor evidence="3">
        <name>Mg(2+)</name>
        <dbReference type="ChEBI" id="CHEBI:18420"/>
    </cofactor>
</comment>
<dbReference type="EMBL" id="CP090958">
    <property type="protein sequence ID" value="WGW13789.1"/>
    <property type="molecule type" value="Genomic_DNA"/>
</dbReference>
<keyword evidence="3" id="KW-0511">Multifunctional enzyme</keyword>
<comment type="caution">
    <text evidence="3">Lacks conserved residue(s) required for the propagation of feature annotation.</text>
</comment>
<dbReference type="RefSeq" id="WP_349640612.1">
    <property type="nucleotide sequence ID" value="NZ_CP090958.1"/>
</dbReference>
<feature type="compositionally biased region" description="Low complexity" evidence="4">
    <location>
        <begin position="182"/>
        <end position="200"/>
    </location>
</feature>
<dbReference type="PANTHER" id="PTHR14359:SF6">
    <property type="entry name" value="PHOSPHOPANTOTHENOYLCYSTEINE DECARBOXYLASE"/>
    <property type="match status" value="1"/>
</dbReference>
<feature type="domain" description="Flavoprotein" evidence="5">
    <location>
        <begin position="3"/>
        <end position="170"/>
    </location>
</feature>
<evidence type="ECO:0000313" key="7">
    <source>
        <dbReference type="EMBL" id="WGW13789.1"/>
    </source>
</evidence>
<feature type="binding site" evidence="3">
    <location>
        <position position="356"/>
    </location>
    <ligand>
        <name>CTP</name>
        <dbReference type="ChEBI" id="CHEBI:37563"/>
    </ligand>
</feature>
<evidence type="ECO:0000256" key="4">
    <source>
        <dbReference type="SAM" id="MobiDB-lite"/>
    </source>
</evidence>
<feature type="binding site" evidence="3">
    <location>
        <position position="374"/>
    </location>
    <ligand>
        <name>CTP</name>
        <dbReference type="ChEBI" id="CHEBI:37563"/>
    </ligand>
</feature>
<dbReference type="Gene3D" id="3.40.50.1950">
    <property type="entry name" value="Flavin prenyltransferase-like"/>
    <property type="match status" value="1"/>
</dbReference>
<keyword evidence="3" id="KW-0460">Magnesium</keyword>
<sequence>MASIVLGVAGGIAAYKSALLLRKFTEAGHDVQVVPTAASLNFVGAATWEALSGHSASADVFENIPEVAHVRIGRHADLVVVAPASADLLARATHGMADDLLTATLLTCTAPVLMAPAMHTEMWEHPATRANIATLRSRGINVLEPASGRLTGADSGPGRLPEPEAIYAAAIALLGSAETGSSSATGSAAAGSAETGSASADDGEPAGRGSDLAGTRVLISAGGTREPLDPVRYLGNHSSGRQGVALAKAALARGGQVTLVGANLEVPPPDGISLVPVSSAAELAEAMLREAAQADIVIMSAAVADYRPASVETTKIKKTSANEELTLRLVRNPDILRSLVQARSDRSVTDQVIVGFAAETGDADGTVLDHARKKFEAKGCDLLVVNKVGTGVGFGTDGNRVDILARRRPGGEPEVIGSADGSKLAVSHAVIDALGVLRS</sequence>
<evidence type="ECO:0000256" key="3">
    <source>
        <dbReference type="HAMAP-Rule" id="MF_02225"/>
    </source>
</evidence>
<dbReference type="InterPro" id="IPR036551">
    <property type="entry name" value="Flavin_trans-like"/>
</dbReference>
<keyword evidence="2 3" id="KW-0456">Lyase</keyword>
<evidence type="ECO:0000256" key="2">
    <source>
        <dbReference type="ARBA" id="ARBA00023239"/>
    </source>
</evidence>
<feature type="binding site" evidence="3">
    <location>
        <position position="378"/>
    </location>
    <ligand>
        <name>CTP</name>
        <dbReference type="ChEBI" id="CHEBI:37563"/>
    </ligand>
</feature>
<protein>
    <recommendedName>
        <fullName evidence="3">Coenzyme A biosynthesis bifunctional protein CoaBC</fullName>
    </recommendedName>
    <alternativeName>
        <fullName evidence="3">DNA/pantothenate metabolism flavoprotein</fullName>
    </alternativeName>
    <alternativeName>
        <fullName evidence="3">Phosphopantothenoylcysteine synthetase/decarboxylase</fullName>
        <shortName evidence="3">PPCS-PPCDC</shortName>
    </alternativeName>
    <domain>
        <recommendedName>
            <fullName evidence="3">Phosphopantothenoylcysteine decarboxylase</fullName>
            <shortName evidence="3">PPC decarboxylase</shortName>
            <shortName evidence="3">PPC-DC</shortName>
            <ecNumber evidence="3">4.1.1.36</ecNumber>
        </recommendedName>
        <alternativeName>
            <fullName evidence="3">CoaC</fullName>
        </alternativeName>
    </domain>
    <domain>
        <recommendedName>
            <fullName evidence="3">Phosphopantothenate--cysteine ligase</fullName>
            <ecNumber evidence="3">6.3.2.5</ecNumber>
        </recommendedName>
        <alternativeName>
            <fullName evidence="3">CoaB</fullName>
        </alternativeName>
        <alternativeName>
            <fullName evidence="3">Phosphopantothenoylcysteine synthetase</fullName>
            <shortName evidence="3">PPC synthetase</shortName>
            <shortName evidence="3">PPC-S</shortName>
        </alternativeName>
    </domain>
</protein>